<dbReference type="SUPFAM" id="SSF55931">
    <property type="entry name" value="Glutamine synthetase/guanido kinase"/>
    <property type="match status" value="1"/>
</dbReference>
<feature type="binding site" evidence="5">
    <location>
        <position position="106"/>
    </location>
    <ligand>
        <name>ATP</name>
        <dbReference type="ChEBI" id="CHEBI:30616"/>
    </ligand>
</feature>
<dbReference type="InterPro" id="IPR023660">
    <property type="entry name" value="Arg_Kinase"/>
</dbReference>
<dbReference type="GO" id="GO:0005615">
    <property type="term" value="C:extracellular space"/>
    <property type="evidence" value="ECO:0007669"/>
    <property type="project" value="TreeGrafter"/>
</dbReference>
<keyword evidence="4 5" id="KW-0067">ATP-binding</keyword>
<reference evidence="8" key="1">
    <citation type="submission" date="2020-10" db="EMBL/GenBank/DDBJ databases">
        <authorList>
            <person name="Gilroy R."/>
        </authorList>
    </citation>
    <scope>NUCLEOTIDE SEQUENCE</scope>
    <source>
        <strain evidence="8">CHK195-12923</strain>
    </source>
</reference>
<feature type="binding site" evidence="5">
    <location>
        <position position="72"/>
    </location>
    <ligand>
        <name>ATP</name>
        <dbReference type="ChEBI" id="CHEBI:30616"/>
    </ligand>
</feature>
<accession>A0A9D1MK83</accession>
<dbReference type="InterPro" id="IPR022414">
    <property type="entry name" value="ATP-guanido_PTrfase_cat"/>
</dbReference>
<dbReference type="EMBL" id="DVNE01000041">
    <property type="protein sequence ID" value="HIU61824.1"/>
    <property type="molecule type" value="Genomic_DNA"/>
</dbReference>
<evidence type="ECO:0000313" key="9">
    <source>
        <dbReference type="Proteomes" id="UP000824110"/>
    </source>
</evidence>
<comment type="similarity">
    <text evidence="5 6">Belongs to the ATP:guanido phosphotransferase family.</text>
</comment>
<protein>
    <submittedName>
        <fullName evidence="8">ATP--guanido phosphotransferase</fullName>
    </submittedName>
</protein>
<comment type="caution">
    <text evidence="8">The sequence shown here is derived from an EMBL/GenBank/DDBJ whole genome shotgun (WGS) entry which is preliminary data.</text>
</comment>
<evidence type="ECO:0000256" key="5">
    <source>
        <dbReference type="PROSITE-ProRule" id="PRU00843"/>
    </source>
</evidence>
<dbReference type="Pfam" id="PF00217">
    <property type="entry name" value="ATP-gua_Ptrans"/>
    <property type="match status" value="1"/>
</dbReference>
<evidence type="ECO:0000313" key="8">
    <source>
        <dbReference type="EMBL" id="HIU61824.1"/>
    </source>
</evidence>
<evidence type="ECO:0000259" key="7">
    <source>
        <dbReference type="PROSITE" id="PS51510"/>
    </source>
</evidence>
<dbReference type="PROSITE" id="PS00112">
    <property type="entry name" value="PHOSPHAGEN_KINASE"/>
    <property type="match status" value="1"/>
</dbReference>
<evidence type="ECO:0000256" key="6">
    <source>
        <dbReference type="RuleBase" id="RU000505"/>
    </source>
</evidence>
<dbReference type="InterPro" id="IPR000749">
    <property type="entry name" value="ATP-guanido_PTrfase"/>
</dbReference>
<dbReference type="PANTHER" id="PTHR11547">
    <property type="entry name" value="ARGININE OR CREATINE KINASE"/>
    <property type="match status" value="1"/>
</dbReference>
<dbReference type="PANTHER" id="PTHR11547:SF38">
    <property type="entry name" value="ARGININE KINASE 1-RELATED"/>
    <property type="match status" value="1"/>
</dbReference>
<feature type="binding site" evidence="5">
    <location>
        <begin position="157"/>
        <end position="161"/>
    </location>
    <ligand>
        <name>ATP</name>
        <dbReference type="ChEBI" id="CHEBI:30616"/>
    </ligand>
</feature>
<dbReference type="GO" id="GO:0004111">
    <property type="term" value="F:creatine kinase activity"/>
    <property type="evidence" value="ECO:0007669"/>
    <property type="project" value="InterPro"/>
</dbReference>
<dbReference type="InterPro" id="IPR014746">
    <property type="entry name" value="Gln_synth/guanido_kin_cat_dom"/>
</dbReference>
<dbReference type="InterPro" id="IPR022415">
    <property type="entry name" value="ATP-guanido_PTrfase_AS"/>
</dbReference>
<evidence type="ECO:0000256" key="1">
    <source>
        <dbReference type="ARBA" id="ARBA00022679"/>
    </source>
</evidence>
<gene>
    <name evidence="8" type="ORF">IAB69_04170</name>
</gene>
<keyword evidence="3 5" id="KW-0418">Kinase</keyword>
<evidence type="ECO:0000256" key="3">
    <source>
        <dbReference type="ARBA" id="ARBA00022777"/>
    </source>
</evidence>
<reference evidence="8" key="2">
    <citation type="journal article" date="2021" name="PeerJ">
        <title>Extensive microbial diversity within the chicken gut microbiome revealed by metagenomics and culture.</title>
        <authorList>
            <person name="Gilroy R."/>
            <person name="Ravi A."/>
            <person name="Getino M."/>
            <person name="Pursley I."/>
            <person name="Horton D.L."/>
            <person name="Alikhan N.F."/>
            <person name="Baker D."/>
            <person name="Gharbi K."/>
            <person name="Hall N."/>
            <person name="Watson M."/>
            <person name="Adriaenssens E.M."/>
            <person name="Foster-Nyarko E."/>
            <person name="Jarju S."/>
            <person name="Secka A."/>
            <person name="Antonio M."/>
            <person name="Oren A."/>
            <person name="Chaudhuri R.R."/>
            <person name="La Ragione R."/>
            <person name="Hildebrand F."/>
            <person name="Pallen M.J."/>
        </authorList>
    </citation>
    <scope>NUCLEOTIDE SEQUENCE</scope>
    <source>
        <strain evidence="8">CHK195-12923</strain>
    </source>
</reference>
<sequence length="339" mass="37693">MSKIGQGTLVSTRIRLARNLEGYPFPSHLKDEKQAKEIIRLVSSGLNRLEDFKLYYMDGITEWEANSLKENHLISPDLIARRRSAAALINDDRSISVMINEEDHLREQCIVSGLQLRRAYDKISEIDSKIGMSIKFAYDEQLGYLTACPTNLGTGMRASVMLFLPAVTINGKLRELVRSISRLGLTVRGVYGEGSEAEGYMYQVSNEVTLGVTEDEILTSVEQVAHRICELEEAERKNLLSGSSRLKVKDKCLRAYGTATNCAILASGELTGLAADIKLGACLGYIPIDGVAAIDEIVTRMRPYNINKSAGRNLSASERDVYRAEYVGEHIRRLAQKKI</sequence>
<feature type="binding site" evidence="5">
    <location>
        <begin position="11"/>
        <end position="15"/>
    </location>
    <ligand>
        <name>ATP</name>
        <dbReference type="ChEBI" id="CHEBI:30616"/>
    </ligand>
</feature>
<dbReference type="PROSITE" id="PS51510">
    <property type="entry name" value="PHOSPHAGEN_KINASE_C"/>
    <property type="match status" value="1"/>
</dbReference>
<name>A0A9D1MK83_9FIRM</name>
<feature type="domain" description="Phosphagen kinase C-terminal" evidence="7">
    <location>
        <begin position="8"/>
        <end position="235"/>
    </location>
</feature>
<dbReference type="Gene3D" id="3.30.590.10">
    <property type="entry name" value="Glutamine synthetase/guanido kinase, catalytic domain"/>
    <property type="match status" value="1"/>
</dbReference>
<keyword evidence="1 5" id="KW-0808">Transferase</keyword>
<evidence type="ECO:0000256" key="2">
    <source>
        <dbReference type="ARBA" id="ARBA00022741"/>
    </source>
</evidence>
<organism evidence="8 9">
    <name type="scientific">Candidatus Coproplasma excrementigallinarum</name>
    <dbReference type="NCBI Taxonomy" id="2840747"/>
    <lineage>
        <taxon>Bacteria</taxon>
        <taxon>Bacillati</taxon>
        <taxon>Bacillota</taxon>
        <taxon>Clostridia</taxon>
        <taxon>Eubacteriales</taxon>
        <taxon>Candidatus Coproplasma</taxon>
    </lineage>
</organism>
<dbReference type="Proteomes" id="UP000824110">
    <property type="component" value="Unassembled WGS sequence"/>
</dbReference>
<dbReference type="GO" id="GO:0046314">
    <property type="term" value="P:phosphocreatine biosynthetic process"/>
    <property type="evidence" value="ECO:0007669"/>
    <property type="project" value="InterPro"/>
</dbReference>
<dbReference type="GO" id="GO:0005524">
    <property type="term" value="F:ATP binding"/>
    <property type="evidence" value="ECO:0007669"/>
    <property type="project" value="UniProtKB-UniRule"/>
</dbReference>
<dbReference type="CDD" id="cd07930">
    <property type="entry name" value="bacterial_phosphagen_kinase"/>
    <property type="match status" value="1"/>
</dbReference>
<keyword evidence="2 5" id="KW-0547">Nucleotide-binding</keyword>
<feature type="binding site" evidence="5">
    <location>
        <begin position="188"/>
        <end position="193"/>
    </location>
    <ligand>
        <name>ATP</name>
        <dbReference type="ChEBI" id="CHEBI:30616"/>
    </ligand>
</feature>
<evidence type="ECO:0000256" key="4">
    <source>
        <dbReference type="ARBA" id="ARBA00022840"/>
    </source>
</evidence>
<dbReference type="AlphaFoldDB" id="A0A9D1MK83"/>
<proteinExistence type="inferred from homology"/>